<dbReference type="PaxDb" id="2850-Phatr36699"/>
<organism evidence="2 3">
    <name type="scientific">Phaeodactylum tricornutum (strain CCAP 1055/1)</name>
    <dbReference type="NCBI Taxonomy" id="556484"/>
    <lineage>
        <taxon>Eukaryota</taxon>
        <taxon>Sar</taxon>
        <taxon>Stramenopiles</taxon>
        <taxon>Ochrophyta</taxon>
        <taxon>Bacillariophyta</taxon>
        <taxon>Bacillariophyceae</taxon>
        <taxon>Bacillariophycidae</taxon>
        <taxon>Naviculales</taxon>
        <taxon>Phaeodactylaceae</taxon>
        <taxon>Phaeodactylum</taxon>
    </lineage>
</organism>
<feature type="region of interest" description="Disordered" evidence="1">
    <location>
        <begin position="36"/>
        <end position="78"/>
    </location>
</feature>
<dbReference type="AlphaFoldDB" id="B5Y3F3"/>
<evidence type="ECO:0000256" key="1">
    <source>
        <dbReference type="SAM" id="MobiDB-lite"/>
    </source>
</evidence>
<proteinExistence type="predicted"/>
<dbReference type="EMBL" id="CP001141">
    <property type="protein sequence ID" value="ACI65113.1"/>
    <property type="molecule type" value="Genomic_DNA"/>
</dbReference>
<dbReference type="InParanoid" id="B5Y3F3"/>
<dbReference type="RefSeq" id="XP_002185643.1">
    <property type="nucleotide sequence ID" value="XM_002185607.1"/>
</dbReference>
<gene>
    <name evidence="2" type="ORF">PHATR_36699</name>
</gene>
<dbReference type="Proteomes" id="UP000000759">
    <property type="component" value="Chromosome 11"/>
</dbReference>
<dbReference type="KEGG" id="pti:PHATR_36699"/>
<reference evidence="3" key="2">
    <citation type="submission" date="2008-08" db="EMBL/GenBank/DDBJ databases">
        <authorList>
            <consortium name="Diatom Consortium"/>
            <person name="Grigoriev I."/>
            <person name="Grimwood J."/>
            <person name="Kuo A."/>
            <person name="Otillar R.P."/>
            <person name="Salamov A."/>
            <person name="Detter J.C."/>
            <person name="Lindquist E."/>
            <person name="Shapiro H."/>
            <person name="Lucas S."/>
            <person name="Glavina del Rio T."/>
            <person name="Pitluck S."/>
            <person name="Rokhsar D."/>
            <person name="Bowler C."/>
        </authorList>
    </citation>
    <scope>GENOME REANNOTATION</scope>
    <source>
        <strain evidence="3">CCAP 1055/1</strain>
    </source>
</reference>
<evidence type="ECO:0000313" key="2">
    <source>
        <dbReference type="EMBL" id="ACI65113.1"/>
    </source>
</evidence>
<accession>B5Y3F3</accession>
<name>B5Y3F3_PHATC</name>
<dbReference type="HOGENOM" id="CLU_1398785_0_0_1"/>
<sequence>MKDSSELPLTAYQRTQLQHLRTVISPSSQVILAPTEHHQHDDQEQQQQQQQRHHLGSADAVTQSTAAEAPENPTAKRTAELYTQLDLARRIRRRLEQSVQTAEEFASEESDTFKVLRHNKHLLSQRRDDVLQLVALTEAVQEGFTLDKYDHYQKFFAKDDTLAKRARQVVRDQVRRLADEEHEKLEKIIKRSEES</sequence>
<reference evidence="2 3" key="1">
    <citation type="journal article" date="2008" name="Nature">
        <title>The Phaeodactylum genome reveals the evolutionary history of diatom genomes.</title>
        <authorList>
            <person name="Bowler C."/>
            <person name="Allen A.E."/>
            <person name="Badger J.H."/>
            <person name="Grimwood J."/>
            <person name="Jabbari K."/>
            <person name="Kuo A."/>
            <person name="Maheswari U."/>
            <person name="Martens C."/>
            <person name="Maumus F."/>
            <person name="Otillar R.P."/>
            <person name="Rayko E."/>
            <person name="Salamov A."/>
            <person name="Vandepoele K."/>
            <person name="Beszteri B."/>
            <person name="Gruber A."/>
            <person name="Heijde M."/>
            <person name="Katinka M."/>
            <person name="Mock T."/>
            <person name="Valentin K."/>
            <person name="Verret F."/>
            <person name="Berges J.A."/>
            <person name="Brownlee C."/>
            <person name="Cadoret J.P."/>
            <person name="Chiovitti A."/>
            <person name="Choi C.J."/>
            <person name="Coesel S."/>
            <person name="De Martino A."/>
            <person name="Detter J.C."/>
            <person name="Durkin C."/>
            <person name="Falciatore A."/>
            <person name="Fournet J."/>
            <person name="Haruta M."/>
            <person name="Huysman M.J."/>
            <person name="Jenkins B.D."/>
            <person name="Jiroutova K."/>
            <person name="Jorgensen R.E."/>
            <person name="Joubert Y."/>
            <person name="Kaplan A."/>
            <person name="Kroger N."/>
            <person name="Kroth P.G."/>
            <person name="La Roche J."/>
            <person name="Lindquist E."/>
            <person name="Lommer M."/>
            <person name="Martin-Jezequel V."/>
            <person name="Lopez P.J."/>
            <person name="Lucas S."/>
            <person name="Mangogna M."/>
            <person name="McGinnis K."/>
            <person name="Medlin L.K."/>
            <person name="Montsant A."/>
            <person name="Oudot-Le Secq M.P."/>
            <person name="Napoli C."/>
            <person name="Obornik M."/>
            <person name="Parker M.S."/>
            <person name="Petit J.L."/>
            <person name="Porcel B.M."/>
            <person name="Poulsen N."/>
            <person name="Robison M."/>
            <person name="Rychlewski L."/>
            <person name="Rynearson T.A."/>
            <person name="Schmutz J."/>
            <person name="Shapiro H."/>
            <person name="Siaut M."/>
            <person name="Stanley M."/>
            <person name="Sussman M.R."/>
            <person name="Taylor A.R."/>
            <person name="Vardi A."/>
            <person name="von Dassow P."/>
            <person name="Vyverman W."/>
            <person name="Willis A."/>
            <person name="Wyrwicz L.S."/>
            <person name="Rokhsar D.S."/>
            <person name="Weissenbach J."/>
            <person name="Armbrust E.V."/>
            <person name="Green B.R."/>
            <person name="Van de Peer Y."/>
            <person name="Grigoriev I.V."/>
        </authorList>
    </citation>
    <scope>NUCLEOTIDE SEQUENCE [LARGE SCALE GENOMIC DNA]</scope>
    <source>
        <strain evidence="2 3">CCAP 1055/1</strain>
    </source>
</reference>
<keyword evidence="3" id="KW-1185">Reference proteome</keyword>
<evidence type="ECO:0000313" key="3">
    <source>
        <dbReference type="Proteomes" id="UP000000759"/>
    </source>
</evidence>
<protein>
    <submittedName>
        <fullName evidence="2">Uncharacterized protein</fullName>
    </submittedName>
</protein>
<dbReference type="GeneID" id="7204595"/>